<reference evidence="5" key="1">
    <citation type="journal article" date="2019" name="Int. J. Syst. Evol. Microbiol.">
        <title>The Global Catalogue of Microorganisms (GCM) 10K type strain sequencing project: providing services to taxonomists for standard genome sequencing and annotation.</title>
        <authorList>
            <consortium name="The Broad Institute Genomics Platform"/>
            <consortium name="The Broad Institute Genome Sequencing Center for Infectious Disease"/>
            <person name="Wu L."/>
            <person name="Ma J."/>
        </authorList>
    </citation>
    <scope>NUCLEOTIDE SEQUENCE [LARGE SCALE GENOMIC DNA]</scope>
    <source>
        <strain evidence="5">TISTR 2241</strain>
    </source>
</reference>
<gene>
    <name evidence="4" type="ORF">ACFSTF_11335</name>
</gene>
<dbReference type="SUPFAM" id="SSF53383">
    <property type="entry name" value="PLP-dependent transferases"/>
    <property type="match status" value="1"/>
</dbReference>
<feature type="domain" description="Aminotransferase class V" evidence="3">
    <location>
        <begin position="2"/>
        <end position="362"/>
    </location>
</feature>
<dbReference type="InterPro" id="IPR000192">
    <property type="entry name" value="Aminotrans_V_dom"/>
</dbReference>
<organism evidence="4 5">
    <name type="scientific">Terrilactibacillus laevilacticus</name>
    <dbReference type="NCBI Taxonomy" id="1380157"/>
    <lineage>
        <taxon>Bacteria</taxon>
        <taxon>Bacillati</taxon>
        <taxon>Bacillota</taxon>
        <taxon>Bacilli</taxon>
        <taxon>Bacillales</taxon>
        <taxon>Bacillaceae</taxon>
        <taxon>Terrilactibacillus</taxon>
    </lineage>
</organism>
<dbReference type="PIRSF" id="PIRSF005572">
    <property type="entry name" value="NifS"/>
    <property type="match status" value="1"/>
</dbReference>
<name>A0ABW5PSK0_9BACI</name>
<dbReference type="EMBL" id="JBHUMR010000014">
    <property type="protein sequence ID" value="MFD2617900.1"/>
    <property type="molecule type" value="Genomic_DNA"/>
</dbReference>
<dbReference type="Gene3D" id="3.90.1150.10">
    <property type="entry name" value="Aspartate Aminotransferase, domain 1"/>
    <property type="match status" value="1"/>
</dbReference>
<dbReference type="InterPro" id="IPR015422">
    <property type="entry name" value="PyrdxlP-dep_Trfase_small"/>
</dbReference>
<dbReference type="PANTHER" id="PTHR11601">
    <property type="entry name" value="CYSTEINE DESULFURYLASE FAMILY MEMBER"/>
    <property type="match status" value="1"/>
</dbReference>
<dbReference type="Pfam" id="PF00266">
    <property type="entry name" value="Aminotran_5"/>
    <property type="match status" value="1"/>
</dbReference>
<keyword evidence="5" id="KW-1185">Reference proteome</keyword>
<comment type="caution">
    <text evidence="4">The sequence shown here is derived from an EMBL/GenBank/DDBJ whole genome shotgun (WGS) entry which is preliminary data.</text>
</comment>
<dbReference type="NCBIfam" id="NF002806">
    <property type="entry name" value="PRK02948.1"/>
    <property type="match status" value="1"/>
</dbReference>
<evidence type="ECO:0000256" key="1">
    <source>
        <dbReference type="ARBA" id="ARBA00001933"/>
    </source>
</evidence>
<comment type="cofactor">
    <cofactor evidence="1">
        <name>pyridoxal 5'-phosphate</name>
        <dbReference type="ChEBI" id="CHEBI:597326"/>
    </cofactor>
</comment>
<dbReference type="InterPro" id="IPR015421">
    <property type="entry name" value="PyrdxlP-dep_Trfase_major"/>
</dbReference>
<dbReference type="PANTHER" id="PTHR11601:SF36">
    <property type="entry name" value="CYSTEINE DESULFURASE NIFS-RELATED"/>
    <property type="match status" value="1"/>
</dbReference>
<evidence type="ECO:0000313" key="4">
    <source>
        <dbReference type="EMBL" id="MFD2617900.1"/>
    </source>
</evidence>
<keyword evidence="2" id="KW-0663">Pyridoxal phosphate</keyword>
<dbReference type="InterPro" id="IPR015424">
    <property type="entry name" value="PyrdxlP-dep_Trfase"/>
</dbReference>
<dbReference type="RefSeq" id="WP_141190381.1">
    <property type="nucleotide sequence ID" value="NZ_JBHUMR010000014.1"/>
</dbReference>
<dbReference type="Proteomes" id="UP001597458">
    <property type="component" value="Unassembled WGS sequence"/>
</dbReference>
<proteinExistence type="predicted"/>
<dbReference type="InterPro" id="IPR016454">
    <property type="entry name" value="Cysteine_dSase"/>
</dbReference>
<sequence length="379" mass="41915">MIYLDYAATTPMSDEALATYTEVAKQYFANTMSLHDMGTKANDLLNFCRAKLAKAINGDPDGVYFTSGGSESNFLAIEGLARGNRNKGNHLITSHGEHDSIINTFKKLETEGFDVTYLDRQIDGIVRLDDIIPHLREETILVALGHVNSEIGAIQDIEAIGSELFKRNILFHCDVVQSFGRLPIHVNTMHISSLSISSHKIYGPKGVGACYIDPSLTWEPLLPNSTHEKGFRAGTINLPGIASFITATEAIFKTMTNELERMKELRKLFIENLKDLNQPFVIEGEEETTLPSTLAIRVNKIEGQQLMLACNQLGLAIATGSACHSGHHAPSSTLIAMGRSKDEARELVRLSFGKWTTKEDIRQAASRFREAVNRCLNHV</sequence>
<dbReference type="Gene3D" id="3.40.640.10">
    <property type="entry name" value="Type I PLP-dependent aspartate aminotransferase-like (Major domain)"/>
    <property type="match status" value="1"/>
</dbReference>
<accession>A0ABW5PSK0</accession>
<evidence type="ECO:0000259" key="3">
    <source>
        <dbReference type="Pfam" id="PF00266"/>
    </source>
</evidence>
<protein>
    <submittedName>
        <fullName evidence="4">IscS subfamily cysteine desulfurase</fullName>
    </submittedName>
</protein>
<evidence type="ECO:0000313" key="5">
    <source>
        <dbReference type="Proteomes" id="UP001597458"/>
    </source>
</evidence>
<evidence type="ECO:0000256" key="2">
    <source>
        <dbReference type="ARBA" id="ARBA00022898"/>
    </source>
</evidence>